<evidence type="ECO:0000256" key="4">
    <source>
        <dbReference type="ARBA" id="ARBA00023284"/>
    </source>
</evidence>
<dbReference type="AlphaFoldDB" id="A0A368N431"/>
<name>A0A368N431_9EURY</name>
<evidence type="ECO:0000256" key="5">
    <source>
        <dbReference type="PIRSR" id="PIRSR000077-1"/>
    </source>
</evidence>
<evidence type="ECO:0000256" key="6">
    <source>
        <dbReference type="PIRSR" id="PIRSR000077-4"/>
    </source>
</evidence>
<reference evidence="8 9" key="1">
    <citation type="submission" date="2018-07" db="EMBL/GenBank/DDBJ databases">
        <title>Genome sequences of Haloplanus salinus JCM 18368T.</title>
        <authorList>
            <person name="Kim Y.B."/>
            <person name="Roh S.W."/>
        </authorList>
    </citation>
    <scope>NUCLEOTIDE SEQUENCE [LARGE SCALE GENOMIC DNA]</scope>
    <source>
        <strain evidence="8 9">JCM 18368</strain>
    </source>
</reference>
<dbReference type="GO" id="GO:0015035">
    <property type="term" value="F:protein-disulfide reductase activity"/>
    <property type="evidence" value="ECO:0007669"/>
    <property type="project" value="InterPro"/>
</dbReference>
<keyword evidence="1" id="KW-0813">Transport</keyword>
<dbReference type="PIRSF" id="PIRSF000077">
    <property type="entry name" value="Thioredoxin"/>
    <property type="match status" value="1"/>
</dbReference>
<proteinExistence type="predicted"/>
<keyword evidence="2" id="KW-0249">Electron transport</keyword>
<dbReference type="Proteomes" id="UP000252189">
    <property type="component" value="Unassembled WGS sequence"/>
</dbReference>
<keyword evidence="9" id="KW-1185">Reference proteome</keyword>
<dbReference type="CDD" id="cd02947">
    <property type="entry name" value="TRX_family"/>
    <property type="match status" value="1"/>
</dbReference>
<dbReference type="PROSITE" id="PS00194">
    <property type="entry name" value="THIOREDOXIN_1"/>
    <property type="match status" value="1"/>
</dbReference>
<evidence type="ECO:0000256" key="2">
    <source>
        <dbReference type="ARBA" id="ARBA00022982"/>
    </source>
</evidence>
<evidence type="ECO:0000256" key="1">
    <source>
        <dbReference type="ARBA" id="ARBA00022448"/>
    </source>
</evidence>
<dbReference type="InterPro" id="IPR036249">
    <property type="entry name" value="Thioredoxin-like_sf"/>
</dbReference>
<dbReference type="PRINTS" id="PR00421">
    <property type="entry name" value="THIOREDOXIN"/>
</dbReference>
<evidence type="ECO:0000313" key="8">
    <source>
        <dbReference type="EMBL" id="RCU44354.1"/>
    </source>
</evidence>
<dbReference type="Pfam" id="PF00085">
    <property type="entry name" value="Thioredoxin"/>
    <property type="match status" value="1"/>
</dbReference>
<feature type="site" description="Contributes to redox potential value" evidence="5">
    <location>
        <position position="46"/>
    </location>
</feature>
<feature type="active site" description="Nucleophile" evidence="5">
    <location>
        <position position="47"/>
    </location>
</feature>
<feature type="site" description="Contributes to redox potential value" evidence="5">
    <location>
        <position position="45"/>
    </location>
</feature>
<dbReference type="EMBL" id="QPHM01000003">
    <property type="protein sequence ID" value="RCU44354.1"/>
    <property type="molecule type" value="Genomic_DNA"/>
</dbReference>
<accession>A0A368N431</accession>
<evidence type="ECO:0000256" key="3">
    <source>
        <dbReference type="ARBA" id="ARBA00023157"/>
    </source>
</evidence>
<dbReference type="InterPro" id="IPR017937">
    <property type="entry name" value="Thioredoxin_CS"/>
</dbReference>
<dbReference type="PANTHER" id="PTHR45663:SF11">
    <property type="entry name" value="GEO12009P1"/>
    <property type="match status" value="1"/>
</dbReference>
<dbReference type="GO" id="GO:0005737">
    <property type="term" value="C:cytoplasm"/>
    <property type="evidence" value="ECO:0007669"/>
    <property type="project" value="TreeGrafter"/>
</dbReference>
<feature type="active site" description="Nucleophile" evidence="5">
    <location>
        <position position="44"/>
    </location>
</feature>
<dbReference type="SUPFAM" id="SSF52833">
    <property type="entry name" value="Thioredoxin-like"/>
    <property type="match status" value="1"/>
</dbReference>
<dbReference type="Gene3D" id="3.40.30.10">
    <property type="entry name" value="Glutaredoxin"/>
    <property type="match status" value="1"/>
</dbReference>
<evidence type="ECO:0000313" key="9">
    <source>
        <dbReference type="Proteomes" id="UP000252189"/>
    </source>
</evidence>
<feature type="domain" description="Thioredoxin" evidence="7">
    <location>
        <begin position="7"/>
        <end position="114"/>
    </location>
</feature>
<dbReference type="PANTHER" id="PTHR45663">
    <property type="entry name" value="GEO12009P1"/>
    <property type="match status" value="1"/>
</dbReference>
<dbReference type="NCBIfam" id="TIGR01068">
    <property type="entry name" value="thioredoxin"/>
    <property type="match status" value="1"/>
</dbReference>
<sequence length="114" mass="12638">MSENSTRTTDDTAPEAEHIDSVDVFERLLAEEKRVLVDFYAEWCGPCNIMAPTVDEFAAETGAEVVKIDVEELPEIATRYDVKSVPTFIAFRSGEVAERLIGLQEKATLAEAVE</sequence>
<dbReference type="PROSITE" id="PS51352">
    <property type="entry name" value="THIOREDOXIN_2"/>
    <property type="match status" value="1"/>
</dbReference>
<gene>
    <name evidence="8" type="primary">trxA</name>
    <name evidence="8" type="ORF">DU504_16460</name>
</gene>
<dbReference type="InterPro" id="IPR005746">
    <property type="entry name" value="Thioredoxin"/>
</dbReference>
<comment type="caution">
    <text evidence="8">The sequence shown here is derived from an EMBL/GenBank/DDBJ whole genome shotgun (WGS) entry which is preliminary data.</text>
</comment>
<keyword evidence="4 6" id="KW-0676">Redox-active center</keyword>
<protein>
    <submittedName>
        <fullName evidence="8">Thioredoxin</fullName>
    </submittedName>
</protein>
<dbReference type="InterPro" id="IPR013766">
    <property type="entry name" value="Thioredoxin_domain"/>
</dbReference>
<dbReference type="OrthoDB" id="35385at2157"/>
<organism evidence="8 9">
    <name type="scientific">Haloplanus salinus</name>
    <dbReference type="NCBI Taxonomy" id="1126245"/>
    <lineage>
        <taxon>Archaea</taxon>
        <taxon>Methanobacteriati</taxon>
        <taxon>Methanobacteriota</taxon>
        <taxon>Stenosarchaea group</taxon>
        <taxon>Halobacteria</taxon>
        <taxon>Halobacteriales</taxon>
        <taxon>Haloferacaceae</taxon>
        <taxon>Haloplanus</taxon>
    </lineage>
</organism>
<evidence type="ECO:0000259" key="7">
    <source>
        <dbReference type="PROSITE" id="PS51352"/>
    </source>
</evidence>
<feature type="site" description="Deprotonates C-terminal active site Cys" evidence="5">
    <location>
        <position position="38"/>
    </location>
</feature>
<feature type="disulfide bond" description="Redox-active" evidence="6">
    <location>
        <begin position="44"/>
        <end position="47"/>
    </location>
</feature>
<keyword evidence="3 6" id="KW-1015">Disulfide bond</keyword>